<evidence type="ECO:0000313" key="2">
    <source>
        <dbReference type="EMBL" id="KAG5393231.1"/>
    </source>
</evidence>
<protein>
    <recommendedName>
        <fullName evidence="1">Arabidopsis retrotransposon Orf1 C-terminal domain-containing protein</fullName>
    </recommendedName>
</protein>
<dbReference type="Proteomes" id="UP000823674">
    <property type="component" value="Chromosome A06"/>
</dbReference>
<proteinExistence type="predicted"/>
<reference evidence="2 3" key="1">
    <citation type="submission" date="2021-03" db="EMBL/GenBank/DDBJ databases">
        <authorList>
            <person name="King G.J."/>
            <person name="Bancroft I."/>
            <person name="Baten A."/>
            <person name="Bloomfield J."/>
            <person name="Borpatragohain P."/>
            <person name="He Z."/>
            <person name="Irish N."/>
            <person name="Irwin J."/>
            <person name="Liu K."/>
            <person name="Mauleon R.P."/>
            <person name="Moore J."/>
            <person name="Morris R."/>
            <person name="Ostergaard L."/>
            <person name="Wang B."/>
            <person name="Wells R."/>
        </authorList>
    </citation>
    <scope>NUCLEOTIDE SEQUENCE [LARGE SCALE GENOMIC DNA]</scope>
    <source>
        <strain evidence="2">R-o-18</strain>
        <tissue evidence="2">Leaf</tissue>
    </source>
</reference>
<keyword evidence="3" id="KW-1185">Reference proteome</keyword>
<sequence length="131" mass="14054">MGMSGMIGKSGSGPSRCSCGALAARSMARLRALGIDLGPQDHAPASIDLPYLKKTHFLAGQSGDQYAYPFWSLDEEPEPLQIFLPCERLTTLSDPQHVAFTPAAHELIPADFGALENITKPHKKKTMASSS</sequence>
<dbReference type="Pfam" id="PF03078">
    <property type="entry name" value="ATHILA"/>
    <property type="match status" value="1"/>
</dbReference>
<name>A0ABQ7M7B7_BRACM</name>
<evidence type="ECO:0000259" key="1">
    <source>
        <dbReference type="Pfam" id="PF03078"/>
    </source>
</evidence>
<comment type="caution">
    <text evidence="2">The sequence shown here is derived from an EMBL/GenBank/DDBJ whole genome shotgun (WGS) entry which is preliminary data.</text>
</comment>
<accession>A0ABQ7M7B7</accession>
<organism evidence="2 3">
    <name type="scientific">Brassica rapa subsp. trilocularis</name>
    <dbReference type="NCBI Taxonomy" id="1813537"/>
    <lineage>
        <taxon>Eukaryota</taxon>
        <taxon>Viridiplantae</taxon>
        <taxon>Streptophyta</taxon>
        <taxon>Embryophyta</taxon>
        <taxon>Tracheophyta</taxon>
        <taxon>Spermatophyta</taxon>
        <taxon>Magnoliopsida</taxon>
        <taxon>eudicotyledons</taxon>
        <taxon>Gunneridae</taxon>
        <taxon>Pentapetalae</taxon>
        <taxon>rosids</taxon>
        <taxon>malvids</taxon>
        <taxon>Brassicales</taxon>
        <taxon>Brassicaceae</taxon>
        <taxon>Brassiceae</taxon>
        <taxon>Brassica</taxon>
    </lineage>
</organism>
<dbReference type="EMBL" id="JADBGQ010000006">
    <property type="protein sequence ID" value="KAG5393231.1"/>
    <property type="molecule type" value="Genomic_DNA"/>
</dbReference>
<evidence type="ECO:0000313" key="3">
    <source>
        <dbReference type="Proteomes" id="UP000823674"/>
    </source>
</evidence>
<feature type="domain" description="Arabidopsis retrotransposon Orf1 C-terminal" evidence="1">
    <location>
        <begin position="30"/>
        <end position="111"/>
    </location>
</feature>
<gene>
    <name evidence="2" type="primary">A06p027200.1_BraROA</name>
    <name evidence="2" type="ORF">IGI04_023194</name>
</gene>
<dbReference type="InterPro" id="IPR004312">
    <property type="entry name" value="ATHILA_Orf1_C"/>
</dbReference>